<accession>A0A3S3MLQ0</accession>
<sequence>MASSSGSSLDESLWWDSFFLLFNDLENCPFPPDSPPPSLVNKLKSNRSWFLNSVSMFKPPNHKSKSALDSPHLSLGSHRLAVKSELKEAALKVSSCLCLDEVQSYILVNRTLEEDHLVEGYNVHGFLHLILLQYYIERQCLLKCIRQILLLALYVGNGSHENEAFQEEALQLVSAGLEKKLSSILEDLLSSKPPEHMEVDLVTLWAEETLIEVNLILDILFLAYYENFCTCKSDQWKRLCLLFKGTLSDSLSIGKLVISTEAGNSLHHAKVQLLLILIETLDLDNLLLLVHDEVPFREHHSTFSLVDMQDMDAIVLSFNALEEVEAGPLILAWAVFLCLMLSLPEKGDHNPLMEIDHVGYVRQAFEAAPLNYIIEILHNDISRESDSPVAGYRSVLRTLISAFVASYEMTQQTEDTTFTQILDILCKIYSGEESLCMQFWDKDSFVDGPIRSLVCSLESEFPFRIIELVRLLSALCEGTWPAECVYNFLDKMVGISSLFEISGDSVVSNISQMVETRHPLHVPGFEGLLIPGQTRGRVLKIVDSNISLIRWECMQSGIYVLLLRLAREFHLNSYEEVFVTLDLLCRMVSSNTALCFPLMDIDSSLTVQVAQKNGYMDSNIRVDVVKILCTLATNMSPNISNIGLMSVCIRILSKMLKCSPSHVAAVASQAHMFDLGTNGSSNGMWLLSGGLARMVLVDCEQNEECCSLTISVLDFTLQLVETGAEDNMLSALLVFSLQYVLVNHEHWKYKLKHARWQVTLKVLEVMKKCIKLIKGSQKLGCLLWDVLLSDSSIHDTLFRIMCVTTETLERMFVSRLFDIKEIEGLQLAICSVLDIVFAILNLSKDLPCGLPTFHQAMLASTTKPIPVVTALISLISFYRNSAIQVAAARVFSMLCSVAEKAQPYSFGGACLVSDDIQVRSLNASICDIIYIETERKEDLFLAVVQILTSAACHQPSLLLSLISTKETGAPQVSNTGNVKHKLLKADPFRSLRSKEASIVDSLLQYVKRSKDLIERHPHLLLSVLNFLKVLWQGATHYNQVLDMLKTSEKFWAHLSSFISALAVKKSCSPDSLEDVETLRLAHRYQCQSAVLQIIANEIFLQKRMSQQEIPEKKSSELSGGKIGSATGGEDAKSDSLSELKGILSTWSEHSVMENQIKLFSSCGFNKDIVLRAKLSVSLCIVHVMGKLSIGDAGSVSLSLVEKINKISEKLRDLPAFSELLAQYSVRGYSEGKELNTLVLSDLYFHLQGELEGREMTPGPFRELSQFLLHLENFQTSEQKNVMDFSHLSNVVYLFDPVRVKEDLGLDFWDHSGWKSSKAIGERMLLHMQDANLMAFLADSKHSALKALTSFLSLYEGNLTTRRTISPGGMDKTPVESCINYLCKCLQLTSESLVPSSDPSEAILNCLATQAELLLNLIRVLFRQVSCNRQKCLPICALVLKTLGFGLRVLCDIRPSTVLVRKPVVLFLTLLLTSVEFSCAKLHSQEKSDSDVSDAVSEMSLVSLGLLPVLCQCVETAEFCNLSLAAIDILLKGFLTSNTWLPILQKHLQLPLVLWKLQQNDSHVSVLIILKFLLTLARFRGGAEMLQTFSFFSSLKALLNLLLGDSPPNNQDGSGIFAAPKKEEKPHRIWGLSMEIVTAMINSLGEDSFCADFMDSVIRYFFFEKAYLIYYYLSAPELPIDSHKKRARSQKSQTSLTVLRETEYTLMFICVLAKHHRKWSKAMKDVDSGLREMSIHLLAFISRGAQRVSESPSGTVPLLCPPILKEEKDFNSKPPYVHSKHGWFTLSAHGSVSKASIPTVSTTALSIISKDRADGNNDLVRRTYFSDVVAIQIYKISFLVLKFLCLQAKVAAKRAEEVGFLDLAHFPELPMPDILHGLQDQAITIATELCETSKLKLLEPEIQDLCVLLLQIAEKALYLELCVSQTCGIRPVLGRVEDFSKEIKELIQVAEEHACLKASLKSLKHIAALVYPGLLQTEGIV</sequence>
<dbReference type="PANTHER" id="PTHR31431">
    <property type="entry name" value="NUCLEOPORIN NUP188 HOMOLOG"/>
    <property type="match status" value="1"/>
</dbReference>
<dbReference type="InterPro" id="IPR018864">
    <property type="entry name" value="Nucleoporin_Nup188_N"/>
</dbReference>
<dbReference type="GO" id="GO:0006405">
    <property type="term" value="P:RNA export from nucleus"/>
    <property type="evidence" value="ECO:0007669"/>
    <property type="project" value="TreeGrafter"/>
</dbReference>
<keyword evidence="4" id="KW-1185">Reference proteome</keyword>
<dbReference type="GO" id="GO:0006606">
    <property type="term" value="P:protein import into nucleus"/>
    <property type="evidence" value="ECO:0007669"/>
    <property type="project" value="TreeGrafter"/>
</dbReference>
<dbReference type="Proteomes" id="UP000283530">
    <property type="component" value="Unassembled WGS sequence"/>
</dbReference>
<feature type="region of interest" description="Disordered" evidence="1">
    <location>
        <begin position="1110"/>
        <end position="1133"/>
    </location>
</feature>
<dbReference type="GO" id="GO:0017056">
    <property type="term" value="F:structural constituent of nuclear pore"/>
    <property type="evidence" value="ECO:0007669"/>
    <property type="project" value="InterPro"/>
</dbReference>
<reference evidence="3 4" key="1">
    <citation type="journal article" date="2019" name="Nat. Plants">
        <title>Stout camphor tree genome fills gaps in understanding of flowering plant genome evolution.</title>
        <authorList>
            <person name="Chaw S.M."/>
            <person name="Liu Y.C."/>
            <person name="Wu Y.W."/>
            <person name="Wang H.Y."/>
            <person name="Lin C.I."/>
            <person name="Wu C.S."/>
            <person name="Ke H.M."/>
            <person name="Chang L.Y."/>
            <person name="Hsu C.Y."/>
            <person name="Yang H.T."/>
            <person name="Sudianto E."/>
            <person name="Hsu M.H."/>
            <person name="Wu K.P."/>
            <person name="Wang L.N."/>
            <person name="Leebens-Mack J.H."/>
            <person name="Tsai I.J."/>
        </authorList>
    </citation>
    <scope>NUCLEOTIDE SEQUENCE [LARGE SCALE GENOMIC DNA]</scope>
    <source>
        <strain evidence="4">cv. Chaw 1501</strain>
        <tissue evidence="3">Young leaves</tissue>
    </source>
</reference>
<evidence type="ECO:0000256" key="1">
    <source>
        <dbReference type="SAM" id="MobiDB-lite"/>
    </source>
</evidence>
<dbReference type="EMBL" id="QPKB01000005">
    <property type="protein sequence ID" value="RWR85959.1"/>
    <property type="molecule type" value="Genomic_DNA"/>
</dbReference>
<evidence type="ECO:0000313" key="4">
    <source>
        <dbReference type="Proteomes" id="UP000283530"/>
    </source>
</evidence>
<dbReference type="GO" id="GO:0044611">
    <property type="term" value="C:nuclear pore inner ring"/>
    <property type="evidence" value="ECO:0007669"/>
    <property type="project" value="TreeGrafter"/>
</dbReference>
<dbReference type="STRING" id="337451.A0A3S3MLQ0"/>
<protein>
    <recommendedName>
        <fullName evidence="2">Nucleoporin Nup188 N-terminal domain-containing protein</fullName>
    </recommendedName>
</protein>
<evidence type="ECO:0000259" key="2">
    <source>
        <dbReference type="Pfam" id="PF10487"/>
    </source>
</evidence>
<evidence type="ECO:0000313" key="3">
    <source>
        <dbReference type="EMBL" id="RWR85959.1"/>
    </source>
</evidence>
<dbReference type="Pfam" id="PF10487">
    <property type="entry name" value="Nup188_N"/>
    <property type="match status" value="1"/>
</dbReference>
<dbReference type="PANTHER" id="PTHR31431:SF1">
    <property type="entry name" value="NUCLEOPORIN NUP188"/>
    <property type="match status" value="1"/>
</dbReference>
<organism evidence="3 4">
    <name type="scientific">Cinnamomum micranthum f. kanehirae</name>
    <dbReference type="NCBI Taxonomy" id="337451"/>
    <lineage>
        <taxon>Eukaryota</taxon>
        <taxon>Viridiplantae</taxon>
        <taxon>Streptophyta</taxon>
        <taxon>Embryophyta</taxon>
        <taxon>Tracheophyta</taxon>
        <taxon>Spermatophyta</taxon>
        <taxon>Magnoliopsida</taxon>
        <taxon>Magnoliidae</taxon>
        <taxon>Laurales</taxon>
        <taxon>Lauraceae</taxon>
        <taxon>Cinnamomum</taxon>
    </lineage>
</organism>
<name>A0A3S3MLQ0_9MAGN</name>
<proteinExistence type="predicted"/>
<dbReference type="OrthoDB" id="552259at2759"/>
<feature type="domain" description="Nucleoporin Nup188 N-terminal" evidence="2">
    <location>
        <begin position="41"/>
        <end position="339"/>
    </location>
</feature>
<comment type="caution">
    <text evidence="3">The sequence shown here is derived from an EMBL/GenBank/DDBJ whole genome shotgun (WGS) entry which is preliminary data.</text>
</comment>
<dbReference type="InterPro" id="IPR044840">
    <property type="entry name" value="Nup188"/>
</dbReference>
<gene>
    <name evidence="3" type="ORF">CKAN_01483800</name>
</gene>